<evidence type="ECO:0000313" key="1">
    <source>
        <dbReference type="EMBL" id="KEO74858.1"/>
    </source>
</evidence>
<proteinExistence type="predicted"/>
<evidence type="ECO:0000313" key="2">
    <source>
        <dbReference type="Proteomes" id="UP000027821"/>
    </source>
</evidence>
<name>A0A074L4S3_9BACT</name>
<dbReference type="InterPro" id="IPR007298">
    <property type="entry name" value="Cu-R_lipoprotein_NlpE"/>
</dbReference>
<comment type="caution">
    <text evidence="1">The sequence shown here is derived from an EMBL/GenBank/DDBJ whole genome shotgun (WGS) entry which is preliminary data.</text>
</comment>
<dbReference type="Proteomes" id="UP000027821">
    <property type="component" value="Unassembled WGS sequence"/>
</dbReference>
<organism evidence="1 2">
    <name type="scientific">Anditalea andensis</name>
    <dbReference type="NCBI Taxonomy" id="1048983"/>
    <lineage>
        <taxon>Bacteria</taxon>
        <taxon>Pseudomonadati</taxon>
        <taxon>Bacteroidota</taxon>
        <taxon>Cytophagia</taxon>
        <taxon>Cytophagales</taxon>
        <taxon>Cytophagaceae</taxon>
        <taxon>Anditalea</taxon>
    </lineage>
</organism>
<keyword evidence="2" id="KW-1185">Reference proteome</keyword>
<protein>
    <recommendedName>
        <fullName evidence="3">Copper homeostasis protein</fullName>
    </recommendedName>
</protein>
<dbReference type="OrthoDB" id="5348860at2"/>
<dbReference type="Pfam" id="PF04170">
    <property type="entry name" value="NlpE"/>
    <property type="match status" value="1"/>
</dbReference>
<dbReference type="RefSeq" id="WP_035071156.1">
    <property type="nucleotide sequence ID" value="NZ_JMIH01000014.1"/>
</dbReference>
<dbReference type="PROSITE" id="PS51257">
    <property type="entry name" value="PROKAR_LIPOPROTEIN"/>
    <property type="match status" value="1"/>
</dbReference>
<evidence type="ECO:0008006" key="3">
    <source>
        <dbReference type="Google" id="ProtNLM"/>
    </source>
</evidence>
<reference evidence="1 2" key="1">
    <citation type="submission" date="2014-04" db="EMBL/GenBank/DDBJ databases">
        <title>Characterization and application of a salt tolerant electro-active bacterium.</title>
        <authorList>
            <person name="Yang L."/>
            <person name="Wei S."/>
            <person name="Tay Q.X.M."/>
        </authorList>
    </citation>
    <scope>NUCLEOTIDE SEQUENCE [LARGE SCALE GENOMIC DNA]</scope>
    <source>
        <strain evidence="1 2">LY1</strain>
    </source>
</reference>
<accession>A0A074L4S3</accession>
<dbReference type="Gene3D" id="2.40.128.640">
    <property type="match status" value="1"/>
</dbReference>
<gene>
    <name evidence="1" type="ORF">EL17_04045</name>
</gene>
<sequence length="170" mass="19345">MQKHLHICWIFCIIFSCDSPSEETTAYVPEEVDETVADNIIDQPGSIQNEVILEADASEWLLYEGTIPCADCQGITMQLKLENRSGNDENRYELSETYLGTKEGNRTFKSSGYYQITYGHGSDPTAILITLQDRNDTHRMLIQEASQDLKMLDQNGKPIDSQLNYTLRKL</sequence>
<dbReference type="EMBL" id="JMIH01000014">
    <property type="protein sequence ID" value="KEO74858.1"/>
    <property type="molecule type" value="Genomic_DNA"/>
</dbReference>
<dbReference type="AlphaFoldDB" id="A0A074L4S3"/>
<dbReference type="eggNOG" id="COG3015">
    <property type="taxonomic scope" value="Bacteria"/>
</dbReference>